<dbReference type="SUPFAM" id="SSF51445">
    <property type="entry name" value="(Trans)glycosidases"/>
    <property type="match status" value="1"/>
</dbReference>
<dbReference type="InterPro" id="IPR011583">
    <property type="entry name" value="Chitinase_II/V-like_cat"/>
</dbReference>
<accession>A0ABV3ZAX4</accession>
<name>A0ABV3ZAX4_9BACT</name>
<reference evidence="4 5" key="1">
    <citation type="submission" date="2023-07" db="EMBL/GenBank/DDBJ databases">
        <authorList>
            <person name="Lian W.-H."/>
        </authorList>
    </citation>
    <scope>NUCLEOTIDE SEQUENCE [LARGE SCALE GENOMIC DNA]</scope>
    <source>
        <strain evidence="4 5">SYSU DXS3180</strain>
    </source>
</reference>
<dbReference type="InterPro" id="IPR050314">
    <property type="entry name" value="Glycosyl_Hydrlase_18"/>
</dbReference>
<dbReference type="SMART" id="SM00636">
    <property type="entry name" value="Glyco_18"/>
    <property type="match status" value="1"/>
</dbReference>
<dbReference type="RefSeq" id="WP_369327627.1">
    <property type="nucleotide sequence ID" value="NZ_JAULBC010000001.1"/>
</dbReference>
<sequence length="330" mass="37575">MNFVYLGWMKPNFLIFIFFFLAINTGKTQSSTTNRNLRFPVIAYFPGRTSEAFKRIDVERITHIHYAFVNPDSNGNFSYQPFIDSLSTFCREHNLKLLLSIGGGNAPAYYSKLLSAPYRKAFVQALAQIAGQYNVAGIDVDLEGARIDSNYEAFIFDLKNALKTSNKIITAAIATAYKDVLPDKALKQLDYITIMSYDKTGPWDPARPGQHSSYQMAVDDLFYWNKTRKLNRKKLYLGLPFYGYSFGPKGAGYMSFQDIARQFPEKINEDELVLRDSSILYYNGLKTIREKTKLALKKAGGVMFWQLLQDADGENSLLRAIDDEIKLHGK</sequence>
<comment type="caution">
    <text evidence="4">The sequence shown here is derived from an EMBL/GenBank/DDBJ whole genome shotgun (WGS) entry which is preliminary data.</text>
</comment>
<evidence type="ECO:0000313" key="5">
    <source>
        <dbReference type="Proteomes" id="UP001560573"/>
    </source>
</evidence>
<protein>
    <recommendedName>
        <fullName evidence="2">chitinase</fullName>
        <ecNumber evidence="2">3.2.1.14</ecNumber>
    </recommendedName>
</protein>
<gene>
    <name evidence="4" type="ORF">QTN47_01955</name>
</gene>
<keyword evidence="4" id="KW-0378">Hydrolase</keyword>
<dbReference type="EMBL" id="JAULBC010000001">
    <property type="protein sequence ID" value="MEX6686236.1"/>
    <property type="molecule type" value="Genomic_DNA"/>
</dbReference>
<dbReference type="EC" id="3.2.1.14" evidence="2"/>
<dbReference type="PANTHER" id="PTHR11177">
    <property type="entry name" value="CHITINASE"/>
    <property type="match status" value="1"/>
</dbReference>
<evidence type="ECO:0000259" key="3">
    <source>
        <dbReference type="PROSITE" id="PS51910"/>
    </source>
</evidence>
<evidence type="ECO:0000256" key="1">
    <source>
        <dbReference type="ARBA" id="ARBA00000822"/>
    </source>
</evidence>
<feature type="domain" description="GH18" evidence="3">
    <location>
        <begin position="39"/>
        <end position="328"/>
    </location>
</feature>
<dbReference type="PROSITE" id="PS51910">
    <property type="entry name" value="GH18_2"/>
    <property type="match status" value="1"/>
</dbReference>
<dbReference type="Gene3D" id="3.20.20.80">
    <property type="entry name" value="Glycosidases"/>
    <property type="match status" value="1"/>
</dbReference>
<evidence type="ECO:0000313" key="4">
    <source>
        <dbReference type="EMBL" id="MEX6686236.1"/>
    </source>
</evidence>
<comment type="catalytic activity">
    <reaction evidence="1">
        <text>Random endo-hydrolysis of N-acetyl-beta-D-glucosaminide (1-&gt;4)-beta-linkages in chitin and chitodextrins.</text>
        <dbReference type="EC" id="3.2.1.14"/>
    </reaction>
</comment>
<evidence type="ECO:0000256" key="2">
    <source>
        <dbReference type="ARBA" id="ARBA00012729"/>
    </source>
</evidence>
<dbReference type="PANTHER" id="PTHR11177:SF317">
    <property type="entry name" value="CHITINASE 12-RELATED"/>
    <property type="match status" value="1"/>
</dbReference>
<dbReference type="InterPro" id="IPR001223">
    <property type="entry name" value="Glyco_hydro18_cat"/>
</dbReference>
<dbReference type="Gene3D" id="3.40.5.30">
    <property type="entry name" value="(Trans)glycosidases - domain 2"/>
    <property type="match status" value="1"/>
</dbReference>
<keyword evidence="5" id="KW-1185">Reference proteome</keyword>
<dbReference type="Pfam" id="PF00704">
    <property type="entry name" value="Glyco_hydro_18"/>
    <property type="match status" value="1"/>
</dbReference>
<dbReference type="InterPro" id="IPR017853">
    <property type="entry name" value="GH"/>
</dbReference>
<dbReference type="GO" id="GO:0016787">
    <property type="term" value="F:hydrolase activity"/>
    <property type="evidence" value="ECO:0007669"/>
    <property type="project" value="UniProtKB-KW"/>
</dbReference>
<organism evidence="4 5">
    <name type="scientific">Danxiaibacter flavus</name>
    <dbReference type="NCBI Taxonomy" id="3049108"/>
    <lineage>
        <taxon>Bacteria</taxon>
        <taxon>Pseudomonadati</taxon>
        <taxon>Bacteroidota</taxon>
        <taxon>Chitinophagia</taxon>
        <taxon>Chitinophagales</taxon>
        <taxon>Chitinophagaceae</taxon>
        <taxon>Danxiaibacter</taxon>
    </lineage>
</organism>
<dbReference type="Proteomes" id="UP001560573">
    <property type="component" value="Unassembled WGS sequence"/>
</dbReference>
<proteinExistence type="predicted"/>